<sequence>MTKPHAELRRALGSFATGVTIVTARDPGADGVAAHDVGLTVNSFSSVSLEPPLVQWCIARRAASFEAFQRASHYAVHVLGADQRELSQRFATHGIDRFAGIELERGPGGLPLLPGCVTRFACRIVERYAGGDHVILLAEVEGFESSELEPLLYLRGAYRRFAQD</sequence>
<dbReference type="InterPro" id="IPR002563">
    <property type="entry name" value="Flavin_Rdtase-like_dom"/>
</dbReference>
<keyword evidence="5" id="KW-1185">Reference proteome</keyword>
<evidence type="ECO:0000256" key="1">
    <source>
        <dbReference type="ARBA" id="ARBA00008898"/>
    </source>
</evidence>
<name>A0A1G6RZ89_9GAMM</name>
<dbReference type="GO" id="GO:0010181">
    <property type="term" value="F:FMN binding"/>
    <property type="evidence" value="ECO:0007669"/>
    <property type="project" value="InterPro"/>
</dbReference>
<dbReference type="SMART" id="SM00903">
    <property type="entry name" value="Flavin_Reduct"/>
    <property type="match status" value="1"/>
</dbReference>
<dbReference type="GO" id="GO:0042602">
    <property type="term" value="F:riboflavin reductase (NADPH) activity"/>
    <property type="evidence" value="ECO:0007669"/>
    <property type="project" value="TreeGrafter"/>
</dbReference>
<gene>
    <name evidence="4" type="ORF">SAMN04488509_101198</name>
</gene>
<evidence type="ECO:0000259" key="3">
    <source>
        <dbReference type="SMART" id="SM00903"/>
    </source>
</evidence>
<dbReference type="SUPFAM" id="SSF50475">
    <property type="entry name" value="FMN-binding split barrel"/>
    <property type="match status" value="1"/>
</dbReference>
<evidence type="ECO:0000313" key="5">
    <source>
        <dbReference type="Proteomes" id="UP000199603"/>
    </source>
</evidence>
<comment type="similarity">
    <text evidence="1">Belongs to the non-flavoprotein flavin reductase family.</text>
</comment>
<dbReference type="Pfam" id="PF01613">
    <property type="entry name" value="Flavin_Reduct"/>
    <property type="match status" value="1"/>
</dbReference>
<dbReference type="EMBL" id="FNAG01000001">
    <property type="protein sequence ID" value="SDD09919.1"/>
    <property type="molecule type" value="Genomic_DNA"/>
</dbReference>
<keyword evidence="2" id="KW-0560">Oxidoreductase</keyword>
<reference evidence="4 5" key="1">
    <citation type="submission" date="2016-10" db="EMBL/GenBank/DDBJ databases">
        <authorList>
            <person name="de Groot N.N."/>
        </authorList>
    </citation>
    <scope>NUCLEOTIDE SEQUENCE [LARGE SCALE GENOMIC DNA]</scope>
    <source>
        <strain evidence="4 5">DSM 16957</strain>
    </source>
</reference>
<dbReference type="InterPro" id="IPR012349">
    <property type="entry name" value="Split_barrel_FMN-bd"/>
</dbReference>
<organism evidence="4 5">
    <name type="scientific">Aquimonas voraii</name>
    <dbReference type="NCBI Taxonomy" id="265719"/>
    <lineage>
        <taxon>Bacteria</taxon>
        <taxon>Pseudomonadati</taxon>
        <taxon>Pseudomonadota</taxon>
        <taxon>Gammaproteobacteria</taxon>
        <taxon>Lysobacterales</taxon>
        <taxon>Lysobacteraceae</taxon>
        <taxon>Aquimonas</taxon>
    </lineage>
</organism>
<dbReference type="RefSeq" id="WP_091237765.1">
    <property type="nucleotide sequence ID" value="NZ_FNAG01000001.1"/>
</dbReference>
<dbReference type="PANTHER" id="PTHR30466">
    <property type="entry name" value="FLAVIN REDUCTASE"/>
    <property type="match status" value="1"/>
</dbReference>
<evidence type="ECO:0000313" key="4">
    <source>
        <dbReference type="EMBL" id="SDD09919.1"/>
    </source>
</evidence>
<dbReference type="Gene3D" id="2.30.110.10">
    <property type="entry name" value="Electron Transport, Fmn-binding Protein, Chain A"/>
    <property type="match status" value="1"/>
</dbReference>
<proteinExistence type="inferred from homology"/>
<accession>A0A1G6RZ89</accession>
<dbReference type="Proteomes" id="UP000199603">
    <property type="component" value="Unassembled WGS sequence"/>
</dbReference>
<dbReference type="AlphaFoldDB" id="A0A1G6RZ89"/>
<dbReference type="STRING" id="265719.SAMN04488509_101198"/>
<evidence type="ECO:0000256" key="2">
    <source>
        <dbReference type="ARBA" id="ARBA00023002"/>
    </source>
</evidence>
<dbReference type="PANTHER" id="PTHR30466:SF11">
    <property type="entry name" value="FLAVIN-DEPENDENT MONOOXYGENASE, REDUCTASE SUBUNIT HSAB"/>
    <property type="match status" value="1"/>
</dbReference>
<dbReference type="OrthoDB" id="9792858at2"/>
<feature type="domain" description="Flavin reductase like" evidence="3">
    <location>
        <begin position="12"/>
        <end position="160"/>
    </location>
</feature>
<dbReference type="InterPro" id="IPR050268">
    <property type="entry name" value="NADH-dep_flavin_reductase"/>
</dbReference>
<protein>
    <submittedName>
        <fullName evidence="4">NADH-FMN oxidoreductase RutF, flavin reductase (DIM6/NTAB) family</fullName>
    </submittedName>
</protein>